<dbReference type="EMBL" id="SMAO01000004">
    <property type="protein sequence ID" value="TCT21286.1"/>
    <property type="molecule type" value="Genomic_DNA"/>
</dbReference>
<dbReference type="AlphaFoldDB" id="A0A4R3N081"/>
<dbReference type="PANTHER" id="PTHR46268:SF6">
    <property type="entry name" value="UNIVERSAL STRESS PROTEIN UP12"/>
    <property type="match status" value="1"/>
</dbReference>
<dbReference type="PRINTS" id="PR01438">
    <property type="entry name" value="UNVRSLSTRESS"/>
</dbReference>
<dbReference type="InterPro" id="IPR006016">
    <property type="entry name" value="UspA"/>
</dbReference>
<name>A0A4R3N081_9GAMM</name>
<dbReference type="OrthoDB" id="5567285at2"/>
<protein>
    <submittedName>
        <fullName evidence="3">Nucleotide-binding universal stress UspA family protein</fullName>
    </submittedName>
</protein>
<dbReference type="Gene3D" id="3.40.50.620">
    <property type="entry name" value="HUPs"/>
    <property type="match status" value="1"/>
</dbReference>
<dbReference type="PANTHER" id="PTHR46268">
    <property type="entry name" value="STRESS RESPONSE PROTEIN NHAX"/>
    <property type="match status" value="1"/>
</dbReference>
<reference evidence="3 4" key="1">
    <citation type="submission" date="2019-03" db="EMBL/GenBank/DDBJ databases">
        <title>Genomic Encyclopedia of Type Strains, Phase IV (KMG-IV): sequencing the most valuable type-strain genomes for metagenomic binning, comparative biology and taxonomic classification.</title>
        <authorList>
            <person name="Goeker M."/>
        </authorList>
    </citation>
    <scope>NUCLEOTIDE SEQUENCE [LARGE SCALE GENOMIC DNA]</scope>
    <source>
        <strain evidence="3 4">DSM 13587</strain>
    </source>
</reference>
<dbReference type="Pfam" id="PF00582">
    <property type="entry name" value="Usp"/>
    <property type="match status" value="1"/>
</dbReference>
<evidence type="ECO:0000256" key="1">
    <source>
        <dbReference type="ARBA" id="ARBA00008791"/>
    </source>
</evidence>
<comment type="caution">
    <text evidence="3">The sequence shown here is derived from an EMBL/GenBank/DDBJ whole genome shotgun (WGS) entry which is preliminary data.</text>
</comment>
<proteinExistence type="inferred from homology"/>
<accession>A0A4R3N081</accession>
<gene>
    <name evidence="3" type="ORF">EDC35_104141</name>
</gene>
<feature type="domain" description="UspA" evidence="2">
    <location>
        <begin position="3"/>
        <end position="141"/>
    </location>
</feature>
<dbReference type="RefSeq" id="WP_132976892.1">
    <property type="nucleotide sequence ID" value="NZ_SMAO01000004.1"/>
</dbReference>
<dbReference type="InterPro" id="IPR014729">
    <property type="entry name" value="Rossmann-like_a/b/a_fold"/>
</dbReference>
<evidence type="ECO:0000313" key="4">
    <source>
        <dbReference type="Proteomes" id="UP000295717"/>
    </source>
</evidence>
<keyword evidence="4" id="KW-1185">Reference proteome</keyword>
<dbReference type="Proteomes" id="UP000295717">
    <property type="component" value="Unassembled WGS sequence"/>
</dbReference>
<organism evidence="3 4">
    <name type="scientific">Thiobaca trueperi</name>
    <dbReference type="NCBI Taxonomy" id="127458"/>
    <lineage>
        <taxon>Bacteria</taxon>
        <taxon>Pseudomonadati</taxon>
        <taxon>Pseudomonadota</taxon>
        <taxon>Gammaproteobacteria</taxon>
        <taxon>Chromatiales</taxon>
        <taxon>Chromatiaceae</taxon>
        <taxon>Thiobaca</taxon>
    </lineage>
</organism>
<dbReference type="CDD" id="cd00293">
    <property type="entry name" value="USP-like"/>
    <property type="match status" value="1"/>
</dbReference>
<dbReference type="SUPFAM" id="SSF52402">
    <property type="entry name" value="Adenine nucleotide alpha hydrolases-like"/>
    <property type="match status" value="1"/>
</dbReference>
<sequence>MMTFLVPTDGSEYAERAVRYLIKLAGSQTPGTIHLVNVRRPIDAWEVRRFLTDEEIQATQHREGEQDMASACALLDEAGITYSKHVLIGPIAPSIARFAAEQGCDAIVMGSHGRGELGNLLLGSIATKVIHLTTIPVTLVR</sequence>
<dbReference type="InterPro" id="IPR006015">
    <property type="entry name" value="Universal_stress_UspA"/>
</dbReference>
<comment type="similarity">
    <text evidence="1">Belongs to the universal stress protein A family.</text>
</comment>
<evidence type="ECO:0000313" key="3">
    <source>
        <dbReference type="EMBL" id="TCT21286.1"/>
    </source>
</evidence>
<evidence type="ECO:0000259" key="2">
    <source>
        <dbReference type="Pfam" id="PF00582"/>
    </source>
</evidence>